<dbReference type="InterPro" id="IPR036318">
    <property type="entry name" value="FAD-bd_PCMH-like_sf"/>
</dbReference>
<organism evidence="3 4">
    <name type="scientific">Potamilus streckersoni</name>
    <dbReference type="NCBI Taxonomy" id="2493646"/>
    <lineage>
        <taxon>Eukaryota</taxon>
        <taxon>Metazoa</taxon>
        <taxon>Spiralia</taxon>
        <taxon>Lophotrochozoa</taxon>
        <taxon>Mollusca</taxon>
        <taxon>Bivalvia</taxon>
        <taxon>Autobranchia</taxon>
        <taxon>Heteroconchia</taxon>
        <taxon>Palaeoheterodonta</taxon>
        <taxon>Unionida</taxon>
        <taxon>Unionoidea</taxon>
        <taxon>Unionidae</taxon>
        <taxon>Ambleminae</taxon>
        <taxon>Lampsilini</taxon>
        <taxon>Potamilus</taxon>
    </lineage>
</organism>
<comment type="caution">
    <text evidence="3">The sequence shown here is derived from an EMBL/GenBank/DDBJ whole genome shotgun (WGS) entry which is preliminary data.</text>
</comment>
<keyword evidence="4" id="KW-1185">Reference proteome</keyword>
<feature type="domain" description="FAD-binding PCMH-type" evidence="2">
    <location>
        <begin position="61"/>
        <end position="245"/>
    </location>
</feature>
<proteinExistence type="predicted"/>
<dbReference type="PANTHER" id="PTHR43762">
    <property type="entry name" value="L-GULONOLACTONE OXIDASE"/>
    <property type="match status" value="1"/>
</dbReference>
<dbReference type="SUPFAM" id="SSF56176">
    <property type="entry name" value="FAD-binding/transporter-associated domain-like"/>
    <property type="match status" value="1"/>
</dbReference>
<sequence length="547" mass="63046">MFTLDDLPNIPGRENDRKIHGSKTNGSSVNIAQKELMDKLKDLQKTVGQDTKITIENFENWGKTQSAVVLATHPETLSQLRELIIAARDMGLKVRCAGAKHSWAPIFADSQQLLIYMERMRSDYPNTGKIHMVKGKDNTVDVHIMAGVSTEEFKQFELENGINLPCNTLLTVVQTVGVIITGCHGVGKDCKCPCDYVVQMRIVDSNGHLQTFARDTHGEEMMKAVTANFGLFGVVYDLTLRLENKQTIVKTINDYFSVHHIFFTPGVMEGLAEHNWSLELFWFPMNSLWPICQYSARNDDVWARIINKVEDGNYKLVDETRYIKQKWWDMHFTELYYRSQSLFKYPSTFRTMQRIGFSVLKHIMYPRMEILYEKLTNAIHFRNYIEKVSVNNMEFAFDLSEHQNYDLIRKACQLVIEEVEKEHKMGRCPLNVVMEMRWMSHSDAYLCPASIVKNKNAKDPKVVYLEILSLGGTKGWEDFCVVIGTKWMNLGGVPHLAKQWDFLPNIHSYVREKFGSRFDSFKDVLKQSGADPDNIFLNSGLEKLLFP</sequence>
<dbReference type="PANTHER" id="PTHR43762:SF1">
    <property type="entry name" value="D-ARABINONO-1,4-LACTONE OXIDASE"/>
    <property type="match status" value="1"/>
</dbReference>
<dbReference type="Proteomes" id="UP001195483">
    <property type="component" value="Unassembled WGS sequence"/>
</dbReference>
<dbReference type="InterPro" id="IPR010031">
    <property type="entry name" value="FAD_lactone_oxidase-like"/>
</dbReference>
<dbReference type="AlphaFoldDB" id="A0AAE0TJJ8"/>
<dbReference type="InterPro" id="IPR006094">
    <property type="entry name" value="Oxid_FAD_bind_N"/>
</dbReference>
<gene>
    <name evidence="3" type="ORF">CHS0354_016473</name>
</gene>
<dbReference type="EMBL" id="JAEAOA010001017">
    <property type="protein sequence ID" value="KAK3611540.1"/>
    <property type="molecule type" value="Genomic_DNA"/>
</dbReference>
<evidence type="ECO:0000313" key="3">
    <source>
        <dbReference type="EMBL" id="KAK3611540.1"/>
    </source>
</evidence>
<evidence type="ECO:0000259" key="2">
    <source>
        <dbReference type="PROSITE" id="PS51387"/>
    </source>
</evidence>
<dbReference type="PROSITE" id="PS51387">
    <property type="entry name" value="FAD_PCMH"/>
    <property type="match status" value="1"/>
</dbReference>
<evidence type="ECO:0000256" key="1">
    <source>
        <dbReference type="SAM" id="MobiDB-lite"/>
    </source>
</evidence>
<protein>
    <recommendedName>
        <fullName evidence="2">FAD-binding PCMH-type domain-containing protein</fullName>
    </recommendedName>
</protein>
<reference evidence="3" key="1">
    <citation type="journal article" date="2021" name="Genome Biol. Evol.">
        <title>A High-Quality Reference Genome for a Parasitic Bivalve with Doubly Uniparental Inheritance (Bivalvia: Unionida).</title>
        <authorList>
            <person name="Smith C.H."/>
        </authorList>
    </citation>
    <scope>NUCLEOTIDE SEQUENCE</scope>
    <source>
        <strain evidence="3">CHS0354</strain>
    </source>
</reference>
<dbReference type="GO" id="GO:0071949">
    <property type="term" value="F:FAD binding"/>
    <property type="evidence" value="ECO:0007669"/>
    <property type="project" value="InterPro"/>
</dbReference>
<evidence type="ECO:0000313" key="4">
    <source>
        <dbReference type="Proteomes" id="UP001195483"/>
    </source>
</evidence>
<accession>A0AAE0TJJ8</accession>
<feature type="region of interest" description="Disordered" evidence="1">
    <location>
        <begin position="1"/>
        <end position="28"/>
    </location>
</feature>
<dbReference type="GO" id="GO:0016899">
    <property type="term" value="F:oxidoreductase activity, acting on the CH-OH group of donors, oxygen as acceptor"/>
    <property type="evidence" value="ECO:0007669"/>
    <property type="project" value="InterPro"/>
</dbReference>
<dbReference type="InterPro" id="IPR016166">
    <property type="entry name" value="FAD-bd_PCMH"/>
</dbReference>
<name>A0AAE0TJJ8_9BIVA</name>
<dbReference type="InterPro" id="IPR016167">
    <property type="entry name" value="FAD-bd_PCMH_sub1"/>
</dbReference>
<dbReference type="InterPro" id="IPR016169">
    <property type="entry name" value="FAD-bd_PCMH_sub2"/>
</dbReference>
<dbReference type="Gene3D" id="3.30.43.10">
    <property type="entry name" value="Uridine Diphospho-n-acetylenolpyruvylglucosamine Reductase, domain 2"/>
    <property type="match status" value="1"/>
</dbReference>
<dbReference type="Pfam" id="PF01565">
    <property type="entry name" value="FAD_binding_4"/>
    <property type="match status" value="1"/>
</dbReference>
<dbReference type="Gene3D" id="3.30.465.10">
    <property type="match status" value="1"/>
</dbReference>
<reference evidence="3" key="2">
    <citation type="journal article" date="2021" name="Genome Biol. Evol.">
        <title>Developing a high-quality reference genome for a parasitic bivalve with doubly uniparental inheritance (Bivalvia: Unionida).</title>
        <authorList>
            <person name="Smith C.H."/>
        </authorList>
    </citation>
    <scope>NUCLEOTIDE SEQUENCE</scope>
    <source>
        <strain evidence="3">CHS0354</strain>
        <tissue evidence="3">Mantle</tissue>
    </source>
</reference>
<reference evidence="3" key="3">
    <citation type="submission" date="2023-05" db="EMBL/GenBank/DDBJ databases">
        <authorList>
            <person name="Smith C.H."/>
        </authorList>
    </citation>
    <scope>NUCLEOTIDE SEQUENCE</scope>
    <source>
        <strain evidence="3">CHS0354</strain>
        <tissue evidence="3">Mantle</tissue>
    </source>
</reference>